<dbReference type="AlphaFoldDB" id="A0A4R9IEY1"/>
<name>A0A4R9IEY1_9LEPT</name>
<keyword evidence="1" id="KW-0472">Membrane</keyword>
<evidence type="ECO:0000313" key="2">
    <source>
        <dbReference type="EMBL" id="TGK86816.1"/>
    </source>
</evidence>
<keyword evidence="3" id="KW-1185">Reference proteome</keyword>
<feature type="transmembrane region" description="Helical" evidence="1">
    <location>
        <begin position="123"/>
        <end position="142"/>
    </location>
</feature>
<proteinExistence type="predicted"/>
<keyword evidence="1" id="KW-1133">Transmembrane helix</keyword>
<dbReference type="Proteomes" id="UP000298009">
    <property type="component" value="Unassembled WGS sequence"/>
</dbReference>
<dbReference type="RefSeq" id="WP_135600439.1">
    <property type="nucleotide sequence ID" value="NZ_RQFK01000011.1"/>
</dbReference>
<keyword evidence="1" id="KW-0812">Transmembrane</keyword>
<sequence>MKWKESLEKLKLVLKKVWLRERYILYTNLSQKEIMDRIDSISDQKYFHRIIKNQFQMYRMIEYRNAYLPFLQGTIFPESKITFISIIVKIHPVAAFLTFLFYCIVFALCITSQLNMFDLDKKVSPVILLAPIGWYSIGLFLFKKEAKIVKEYLLQLLEAKSS</sequence>
<dbReference type="OrthoDB" id="335472at2"/>
<dbReference type="EMBL" id="RQFK01000011">
    <property type="protein sequence ID" value="TGK86816.1"/>
    <property type="molecule type" value="Genomic_DNA"/>
</dbReference>
<accession>A0A4R9IEY1</accession>
<comment type="caution">
    <text evidence="2">The sequence shown here is derived from an EMBL/GenBank/DDBJ whole genome shotgun (WGS) entry which is preliminary data.</text>
</comment>
<protein>
    <submittedName>
        <fullName evidence="2">Uncharacterized protein</fullName>
    </submittedName>
</protein>
<evidence type="ECO:0000313" key="3">
    <source>
        <dbReference type="Proteomes" id="UP000298009"/>
    </source>
</evidence>
<organism evidence="2 3">
    <name type="scientific">Leptospira noumeaensis</name>
    <dbReference type="NCBI Taxonomy" id="2484964"/>
    <lineage>
        <taxon>Bacteria</taxon>
        <taxon>Pseudomonadati</taxon>
        <taxon>Spirochaetota</taxon>
        <taxon>Spirochaetia</taxon>
        <taxon>Leptospirales</taxon>
        <taxon>Leptospiraceae</taxon>
        <taxon>Leptospira</taxon>
    </lineage>
</organism>
<gene>
    <name evidence="2" type="ORF">EHQ24_04215</name>
</gene>
<feature type="transmembrane region" description="Helical" evidence="1">
    <location>
        <begin position="93"/>
        <end position="117"/>
    </location>
</feature>
<reference evidence="2" key="1">
    <citation type="journal article" date="2019" name="PLoS Negl. Trop. Dis.">
        <title>Revisiting the worldwide diversity of Leptospira species in the environment.</title>
        <authorList>
            <person name="Vincent A.T."/>
            <person name="Schiettekatte O."/>
            <person name="Bourhy P."/>
            <person name="Veyrier F.J."/>
            <person name="Picardeau M."/>
        </authorList>
    </citation>
    <scope>NUCLEOTIDE SEQUENCE [LARGE SCALE GENOMIC DNA]</scope>
    <source>
        <strain evidence="2">201800287</strain>
    </source>
</reference>
<evidence type="ECO:0000256" key="1">
    <source>
        <dbReference type="SAM" id="Phobius"/>
    </source>
</evidence>